<dbReference type="GO" id="GO:0006355">
    <property type="term" value="P:regulation of DNA-templated transcription"/>
    <property type="evidence" value="ECO:0007669"/>
    <property type="project" value="InterPro"/>
</dbReference>
<dbReference type="EMBL" id="BRXE01000008">
    <property type="protein sequence ID" value="GLB82094.1"/>
    <property type="molecule type" value="Genomic_DNA"/>
</dbReference>
<name>A0A9P3UU69_9MYCO</name>
<sequence length="82" mass="8650">MRTTVNIDDSLLAEAKVLAARTSRSLSAVVEDALRAMLRRDTDTSQRAAFQLATHGTGGLRPGVSLEDKDALADILGDNAAP</sequence>
<reference evidence="2" key="1">
    <citation type="submission" date="2022-08" db="EMBL/GenBank/DDBJ databases">
        <title>Mycobacterium kiyosense sp. nov., scotochromogenic slow-glowing species isolated from respiratory specimens.</title>
        <authorList>
            <person name="Fukano H."/>
            <person name="Kazumi Y."/>
            <person name="Sakagami N."/>
            <person name="Ato M."/>
            <person name="Mitarai S."/>
            <person name="Hoshino Y."/>
        </authorList>
    </citation>
    <scope>NUCLEOTIDE SEQUENCE</scope>
    <source>
        <strain evidence="2">1413</strain>
        <strain evidence="1">SRL2020-028</strain>
    </source>
</reference>
<evidence type="ECO:0000313" key="2">
    <source>
        <dbReference type="EMBL" id="GLD30345.1"/>
    </source>
</evidence>
<evidence type="ECO:0000313" key="1">
    <source>
        <dbReference type="EMBL" id="GLB82094.1"/>
    </source>
</evidence>
<dbReference type="AlphaFoldDB" id="A0A9P3UU69"/>
<dbReference type="Proteomes" id="UP001165663">
    <property type="component" value="Unassembled WGS sequence"/>
</dbReference>
<evidence type="ECO:0008006" key="4">
    <source>
        <dbReference type="Google" id="ProtNLM"/>
    </source>
</evidence>
<protein>
    <recommendedName>
        <fullName evidence="4">Ribbon-helix-helix protein, CopG family</fullName>
    </recommendedName>
</protein>
<gene>
    <name evidence="2" type="ORF">Mkiyose1413_22280</name>
    <name evidence="1" type="ORF">SRL2020028_13500</name>
</gene>
<accession>A0A9P3UU69</accession>
<dbReference type="Proteomes" id="UP001064782">
    <property type="component" value="Unassembled WGS sequence"/>
</dbReference>
<dbReference type="Pfam" id="PF09957">
    <property type="entry name" value="VapB_antitoxin"/>
    <property type="match status" value="1"/>
</dbReference>
<dbReference type="InterPro" id="IPR010985">
    <property type="entry name" value="Ribbon_hlx_hlx"/>
</dbReference>
<dbReference type="EMBL" id="BRZI01000012">
    <property type="protein sequence ID" value="GLD30345.1"/>
    <property type="molecule type" value="Genomic_DNA"/>
</dbReference>
<proteinExistence type="predicted"/>
<organism evidence="2 3">
    <name type="scientific">Mycobacterium kiyosense</name>
    <dbReference type="NCBI Taxonomy" id="2871094"/>
    <lineage>
        <taxon>Bacteria</taxon>
        <taxon>Bacillati</taxon>
        <taxon>Actinomycetota</taxon>
        <taxon>Actinomycetes</taxon>
        <taxon>Mycobacteriales</taxon>
        <taxon>Mycobacteriaceae</taxon>
        <taxon>Mycobacterium</taxon>
    </lineage>
</organism>
<dbReference type="InterPro" id="IPR019239">
    <property type="entry name" value="VapB_antitoxin"/>
</dbReference>
<evidence type="ECO:0000313" key="3">
    <source>
        <dbReference type="Proteomes" id="UP001064782"/>
    </source>
</evidence>
<dbReference type="GeneID" id="83629919"/>
<dbReference type="CDD" id="cd21631">
    <property type="entry name" value="RHH_CopG_NikR-like"/>
    <property type="match status" value="1"/>
</dbReference>
<keyword evidence="3" id="KW-1185">Reference proteome</keyword>
<dbReference type="SUPFAM" id="SSF47598">
    <property type="entry name" value="Ribbon-helix-helix"/>
    <property type="match status" value="1"/>
</dbReference>
<comment type="caution">
    <text evidence="2">The sequence shown here is derived from an EMBL/GenBank/DDBJ whole genome shotgun (WGS) entry which is preliminary data.</text>
</comment>
<dbReference type="RefSeq" id="WP_264890837.1">
    <property type="nucleotide sequence ID" value="NZ_BRXE01000008.1"/>
</dbReference>